<dbReference type="FunFam" id="3.90.70.30:FF:000001">
    <property type="entry name" value="Glutathione gamma-glutamylcysteinyltransferase 1"/>
    <property type="match status" value="1"/>
</dbReference>
<dbReference type="PROSITE" id="PS51443">
    <property type="entry name" value="PCS"/>
    <property type="match status" value="1"/>
</dbReference>
<dbReference type="InterPro" id="IPR040409">
    <property type="entry name" value="PCS-like"/>
</dbReference>
<reference evidence="6 7" key="1">
    <citation type="journal article" date="2015" name="Plant Cell">
        <title>Oil accumulation by the oleaginous diatom Fistulifera solaris as revealed by the genome and transcriptome.</title>
        <authorList>
            <person name="Tanaka T."/>
            <person name="Maeda Y."/>
            <person name="Veluchamy A."/>
            <person name="Tanaka M."/>
            <person name="Abida H."/>
            <person name="Marechal E."/>
            <person name="Bowler C."/>
            <person name="Muto M."/>
            <person name="Sunaga Y."/>
            <person name="Tanaka M."/>
            <person name="Yoshino T."/>
            <person name="Taniguchi T."/>
            <person name="Fukuda Y."/>
            <person name="Nemoto M."/>
            <person name="Matsumoto M."/>
            <person name="Wong P.S."/>
            <person name="Aburatani S."/>
            <person name="Fujibuchi W."/>
        </authorList>
    </citation>
    <scope>NUCLEOTIDE SEQUENCE [LARGE SCALE GENOMIC DNA]</scope>
    <source>
        <strain evidence="6 7">JPCC DA0580</strain>
    </source>
</reference>
<evidence type="ECO:0000256" key="4">
    <source>
        <dbReference type="ARBA" id="ARBA00022723"/>
    </source>
</evidence>
<dbReference type="GO" id="GO:0098849">
    <property type="term" value="P:cellular detoxification of cadmium ion"/>
    <property type="evidence" value="ECO:0007669"/>
    <property type="project" value="TreeGrafter"/>
</dbReference>
<dbReference type="Proteomes" id="UP000198406">
    <property type="component" value="Unassembled WGS sequence"/>
</dbReference>
<dbReference type="EC" id="2.3.2.15" evidence="1"/>
<keyword evidence="3 6" id="KW-0808">Transferase</keyword>
<dbReference type="GO" id="GO:0010273">
    <property type="term" value="P:detoxification of copper ion"/>
    <property type="evidence" value="ECO:0007669"/>
    <property type="project" value="TreeGrafter"/>
</dbReference>
<dbReference type="GO" id="GO:0046872">
    <property type="term" value="F:metal ion binding"/>
    <property type="evidence" value="ECO:0007669"/>
    <property type="project" value="UniProtKB-KW"/>
</dbReference>
<dbReference type="AlphaFoldDB" id="A0A1Z5KE88"/>
<dbReference type="InterPro" id="IPR038765">
    <property type="entry name" value="Papain-like_cys_pep_sf"/>
</dbReference>
<dbReference type="PANTHER" id="PTHR33447:SF2">
    <property type="entry name" value="GLUTATHIONE GAMMA-GLUTAMYLCYSTEINYLTRANSFERASE"/>
    <property type="match status" value="1"/>
</dbReference>
<evidence type="ECO:0000256" key="1">
    <source>
        <dbReference type="ARBA" id="ARBA00012468"/>
    </source>
</evidence>
<accession>A0A1Z5KE88</accession>
<dbReference type="PANTHER" id="PTHR33447">
    <property type="entry name" value="GLUTATHIONE GAMMA-GLUTAMYLCYSTEINYLTRANSFERASE"/>
    <property type="match status" value="1"/>
</dbReference>
<name>A0A1Z5KE88_FISSO</name>
<feature type="domain" description="Peptidase C83" evidence="5">
    <location>
        <begin position="1"/>
        <end position="225"/>
    </location>
</feature>
<evidence type="ECO:0000259" key="5">
    <source>
        <dbReference type="PROSITE" id="PS51443"/>
    </source>
</evidence>
<dbReference type="Gene3D" id="3.90.70.30">
    <property type="entry name" value="Phytochelatin synthase, N-terminal domain"/>
    <property type="match status" value="1"/>
</dbReference>
<proteinExistence type="predicted"/>
<dbReference type="GO" id="GO:0016756">
    <property type="term" value="F:glutathione gamma-glutamylcysteinyltransferase activity"/>
    <property type="evidence" value="ECO:0007669"/>
    <property type="project" value="UniProtKB-EC"/>
</dbReference>
<dbReference type="SUPFAM" id="SSF54001">
    <property type="entry name" value="Cysteine proteinases"/>
    <property type="match status" value="1"/>
</dbReference>
<sequence length="424" mass="47475">MQRTFYQRPLPTSCTAFSSEQGKLFFRSALEHNGLKSFYSLIEQYSTQTEPAFCGLATLVVSLNALAVDPRQVWKGPWRWYEESMLNCCLDLHIVKQTGVNLRQFECMAHCQGLATELYYGDETALSEFRNAVRRACVEDHSDDPHSPILAVSYSRRVLGQTGSGHFSPVAAYDQVSDQVLILDVARFKYGAHWVPLPLLYEAMQPLDPDTNRSRGYLLLSVPPQHAKNGDVGQERKETLQPALLLFSPMEQRGARQAFKNKFLVDQRSEPTFGQILDFCTSGGKDWGKLWELTQVQLRPCVEDNGNDQTISVQDLVDKMVEILEGLVGSEKGQAFESAQPVEMEKDGCCRSKCRPNFGRTHPVSATQVAYLVYLSALSEGKRRELLYSAADATSVVDGVARDQLLHEAHLLRAALDVSDTDVL</sequence>
<evidence type="ECO:0000313" key="7">
    <source>
        <dbReference type="Proteomes" id="UP000198406"/>
    </source>
</evidence>
<dbReference type="InterPro" id="IPR007719">
    <property type="entry name" value="PCS_N"/>
</dbReference>
<organism evidence="6 7">
    <name type="scientific">Fistulifera solaris</name>
    <name type="common">Oleaginous diatom</name>
    <dbReference type="NCBI Taxonomy" id="1519565"/>
    <lineage>
        <taxon>Eukaryota</taxon>
        <taxon>Sar</taxon>
        <taxon>Stramenopiles</taxon>
        <taxon>Ochrophyta</taxon>
        <taxon>Bacillariophyta</taxon>
        <taxon>Bacillariophyceae</taxon>
        <taxon>Bacillariophycidae</taxon>
        <taxon>Naviculales</taxon>
        <taxon>Naviculaceae</taxon>
        <taxon>Fistulifera</taxon>
    </lineage>
</organism>
<protein>
    <recommendedName>
        <fullName evidence="1">glutathione gamma-glutamylcysteinyltransferase</fullName>
        <ecNumber evidence="1">2.3.2.15</ecNumber>
    </recommendedName>
</protein>
<keyword evidence="2" id="KW-0104">Cadmium</keyword>
<dbReference type="OrthoDB" id="448954at2759"/>
<keyword evidence="7" id="KW-1185">Reference proteome</keyword>
<dbReference type="EMBL" id="BDSP01000207">
    <property type="protein sequence ID" value="GAX24422.1"/>
    <property type="molecule type" value="Genomic_DNA"/>
</dbReference>
<comment type="caution">
    <text evidence="6">The sequence shown here is derived from an EMBL/GenBank/DDBJ whole genome shotgun (WGS) entry which is preliminary data.</text>
</comment>
<evidence type="ECO:0000256" key="2">
    <source>
        <dbReference type="ARBA" id="ARBA00022539"/>
    </source>
</evidence>
<evidence type="ECO:0000313" key="6">
    <source>
        <dbReference type="EMBL" id="GAX24422.1"/>
    </source>
</evidence>
<dbReference type="Pfam" id="PF05023">
    <property type="entry name" value="Phytochelatin"/>
    <property type="match status" value="1"/>
</dbReference>
<keyword evidence="4" id="KW-0479">Metal-binding</keyword>
<dbReference type="GO" id="GO:0046938">
    <property type="term" value="P:phytochelatin biosynthetic process"/>
    <property type="evidence" value="ECO:0007669"/>
    <property type="project" value="InterPro"/>
</dbReference>
<dbReference type="InParanoid" id="A0A1Z5KE88"/>
<evidence type="ECO:0000256" key="3">
    <source>
        <dbReference type="ARBA" id="ARBA00022679"/>
    </source>
</evidence>
<dbReference type="InterPro" id="IPR038156">
    <property type="entry name" value="PCS_N_sf"/>
</dbReference>
<keyword evidence="6" id="KW-0012">Acyltransferase</keyword>
<gene>
    <name evidence="6" type="ORF">FisN_4Lh557</name>
</gene>